<evidence type="ECO:0000256" key="2">
    <source>
        <dbReference type="SAM" id="SignalP"/>
    </source>
</evidence>
<evidence type="ECO:0000313" key="3">
    <source>
        <dbReference type="EMBL" id="QDT34659.1"/>
    </source>
</evidence>
<dbReference type="OrthoDB" id="264824at2"/>
<dbReference type="Proteomes" id="UP000315724">
    <property type="component" value="Chromosome"/>
</dbReference>
<sequence length="230" mass="23177" precursor="true">MKNLLKLSLLGLVLAFLSAAPVEASLLIDHFTTPQTSPGSLTPVALGGFNADATRELSNGFGTTLNSNTIPSQLTGTGSGGYGVSWSGFTGLGVVDNMLDFTNGGSTNGFILGGLNIASGGLPSFGITVTTDDGMMGTTTVSTPVPVSGAGITNDFYVPFSSFTTGGDFSKVVGFGISIFIPAGGPPGFSLQSISVGTPEPSSLILCGFGLVAAGAYSYRRRRQGVKANA</sequence>
<protein>
    <submittedName>
        <fullName evidence="3">PEP-CTERM motif protein</fullName>
    </submittedName>
</protein>
<feature type="transmembrane region" description="Helical" evidence="1">
    <location>
        <begin position="202"/>
        <end position="219"/>
    </location>
</feature>
<dbReference type="InterPro" id="IPR013424">
    <property type="entry name" value="Ice-binding_C"/>
</dbReference>
<proteinExistence type="predicted"/>
<evidence type="ECO:0000256" key="1">
    <source>
        <dbReference type="SAM" id="Phobius"/>
    </source>
</evidence>
<feature type="signal peptide" evidence="2">
    <location>
        <begin position="1"/>
        <end position="24"/>
    </location>
</feature>
<organism evidence="3 4">
    <name type="scientific">Thalassoglobus polymorphus</name>
    <dbReference type="NCBI Taxonomy" id="2527994"/>
    <lineage>
        <taxon>Bacteria</taxon>
        <taxon>Pseudomonadati</taxon>
        <taxon>Planctomycetota</taxon>
        <taxon>Planctomycetia</taxon>
        <taxon>Planctomycetales</taxon>
        <taxon>Planctomycetaceae</taxon>
        <taxon>Thalassoglobus</taxon>
    </lineage>
</organism>
<keyword evidence="4" id="KW-1185">Reference proteome</keyword>
<gene>
    <name evidence="3" type="ORF">Mal48_39270</name>
</gene>
<dbReference type="EMBL" id="CP036267">
    <property type="protein sequence ID" value="QDT34659.1"/>
    <property type="molecule type" value="Genomic_DNA"/>
</dbReference>
<keyword evidence="1" id="KW-0472">Membrane</keyword>
<keyword evidence="1" id="KW-0812">Transmembrane</keyword>
<dbReference type="NCBIfam" id="TIGR02595">
    <property type="entry name" value="PEP_CTERM"/>
    <property type="match status" value="1"/>
</dbReference>
<name>A0A517QSR1_9PLAN</name>
<dbReference type="KEGG" id="tpol:Mal48_39270"/>
<dbReference type="AlphaFoldDB" id="A0A517QSR1"/>
<evidence type="ECO:0000313" key="4">
    <source>
        <dbReference type="Proteomes" id="UP000315724"/>
    </source>
</evidence>
<keyword evidence="2" id="KW-0732">Signal</keyword>
<feature type="chain" id="PRO_5021705556" evidence="2">
    <location>
        <begin position="25"/>
        <end position="230"/>
    </location>
</feature>
<keyword evidence="1" id="KW-1133">Transmembrane helix</keyword>
<accession>A0A517QSR1</accession>
<reference evidence="3 4" key="1">
    <citation type="submission" date="2019-02" db="EMBL/GenBank/DDBJ databases">
        <title>Deep-cultivation of Planctomycetes and their phenomic and genomic characterization uncovers novel biology.</title>
        <authorList>
            <person name="Wiegand S."/>
            <person name="Jogler M."/>
            <person name="Boedeker C."/>
            <person name="Pinto D."/>
            <person name="Vollmers J."/>
            <person name="Rivas-Marin E."/>
            <person name="Kohn T."/>
            <person name="Peeters S.H."/>
            <person name="Heuer A."/>
            <person name="Rast P."/>
            <person name="Oberbeckmann S."/>
            <person name="Bunk B."/>
            <person name="Jeske O."/>
            <person name="Meyerdierks A."/>
            <person name="Storesund J.E."/>
            <person name="Kallscheuer N."/>
            <person name="Luecker S."/>
            <person name="Lage O.M."/>
            <person name="Pohl T."/>
            <person name="Merkel B.J."/>
            <person name="Hornburger P."/>
            <person name="Mueller R.-W."/>
            <person name="Bruemmer F."/>
            <person name="Labrenz M."/>
            <person name="Spormann A.M."/>
            <person name="Op den Camp H."/>
            <person name="Overmann J."/>
            <person name="Amann R."/>
            <person name="Jetten M.S.M."/>
            <person name="Mascher T."/>
            <person name="Medema M.H."/>
            <person name="Devos D.P."/>
            <person name="Kaster A.-K."/>
            <person name="Ovreas L."/>
            <person name="Rohde M."/>
            <person name="Galperin M.Y."/>
            <person name="Jogler C."/>
        </authorList>
    </citation>
    <scope>NUCLEOTIDE SEQUENCE [LARGE SCALE GENOMIC DNA]</scope>
    <source>
        <strain evidence="3 4">Mal48</strain>
    </source>
</reference>
<dbReference type="RefSeq" id="WP_145202950.1">
    <property type="nucleotide sequence ID" value="NZ_CP036267.1"/>
</dbReference>